<dbReference type="SUPFAM" id="SSF49265">
    <property type="entry name" value="Fibronectin type III"/>
    <property type="match status" value="1"/>
</dbReference>
<keyword evidence="1" id="KW-0472">Membrane</keyword>
<dbReference type="CDD" id="cd00063">
    <property type="entry name" value="FN3"/>
    <property type="match status" value="1"/>
</dbReference>
<keyword evidence="1" id="KW-0812">Transmembrane</keyword>
<reference evidence="3" key="1">
    <citation type="submission" date="2016-06" db="UniProtKB">
        <authorList>
            <consortium name="WormBaseParasite"/>
        </authorList>
    </citation>
    <scope>IDENTIFICATION</scope>
</reference>
<protein>
    <submittedName>
        <fullName evidence="3">Fibronectin type-III domain-containing protein</fullName>
    </submittedName>
</protein>
<feature type="transmembrane region" description="Helical" evidence="1">
    <location>
        <begin position="56"/>
        <end position="77"/>
    </location>
</feature>
<accession>A0A183CVU3</accession>
<dbReference type="Gene3D" id="2.60.40.10">
    <property type="entry name" value="Immunoglobulins"/>
    <property type="match status" value="1"/>
</dbReference>
<sequence>LGADDLRVDLSFLKPLTAYEVKVIAVNDVGNSNARSIVISTPEFVEGRRGAEESSWLRTALLIFVLFLSLILTIDIIRYAKHRSGLLALMCSNCFARSDTEHTSEAKSVLQDDKIENNHLLTDEQSSPPVTVKYAGVKKHEMDSCDL</sequence>
<dbReference type="InterPro" id="IPR003961">
    <property type="entry name" value="FN3_dom"/>
</dbReference>
<feature type="domain" description="Fibronectin type-III" evidence="2">
    <location>
        <begin position="1"/>
        <end position="44"/>
    </location>
</feature>
<dbReference type="WBParaSite" id="GPUH_0000058401-mRNA-1">
    <property type="protein sequence ID" value="GPUH_0000058401-mRNA-1"/>
    <property type="gene ID" value="GPUH_0000058401"/>
</dbReference>
<evidence type="ECO:0000313" key="3">
    <source>
        <dbReference type="WBParaSite" id="GPUH_0000058401-mRNA-1"/>
    </source>
</evidence>
<dbReference type="PROSITE" id="PS50853">
    <property type="entry name" value="FN3"/>
    <property type="match status" value="1"/>
</dbReference>
<keyword evidence="1" id="KW-1133">Transmembrane helix</keyword>
<proteinExistence type="predicted"/>
<dbReference type="InterPro" id="IPR036116">
    <property type="entry name" value="FN3_sf"/>
</dbReference>
<evidence type="ECO:0000259" key="2">
    <source>
        <dbReference type="PROSITE" id="PS50853"/>
    </source>
</evidence>
<name>A0A183CVU3_9BILA</name>
<evidence type="ECO:0000256" key="1">
    <source>
        <dbReference type="SAM" id="Phobius"/>
    </source>
</evidence>
<dbReference type="InterPro" id="IPR013783">
    <property type="entry name" value="Ig-like_fold"/>
</dbReference>
<dbReference type="AlphaFoldDB" id="A0A183CVU3"/>
<organism evidence="3">
    <name type="scientific">Gongylonema pulchrum</name>
    <dbReference type="NCBI Taxonomy" id="637853"/>
    <lineage>
        <taxon>Eukaryota</taxon>
        <taxon>Metazoa</taxon>
        <taxon>Ecdysozoa</taxon>
        <taxon>Nematoda</taxon>
        <taxon>Chromadorea</taxon>
        <taxon>Rhabditida</taxon>
        <taxon>Spirurina</taxon>
        <taxon>Spiruromorpha</taxon>
        <taxon>Spiruroidea</taxon>
        <taxon>Gongylonematidae</taxon>
        <taxon>Gongylonema</taxon>
    </lineage>
</organism>